<feature type="compositionally biased region" description="Low complexity" evidence="1">
    <location>
        <begin position="223"/>
        <end position="232"/>
    </location>
</feature>
<evidence type="ECO:0000256" key="1">
    <source>
        <dbReference type="SAM" id="MobiDB-lite"/>
    </source>
</evidence>
<dbReference type="PANTHER" id="PTHR21685">
    <property type="entry name" value="TON-B BOX DOMAIN"/>
    <property type="match status" value="1"/>
</dbReference>
<dbReference type="InterPro" id="IPR026671">
    <property type="entry name" value="PPP1R18/Tprn"/>
</dbReference>
<dbReference type="Proteomes" id="UP000694570">
    <property type="component" value="Unplaced"/>
</dbReference>
<accession>A0A8D0XK71</accession>
<dbReference type="Pfam" id="PF13914">
    <property type="entry name" value="Phostensin"/>
    <property type="match status" value="1"/>
</dbReference>
<feature type="domain" description="Phostensin/Taperin PP1-binding" evidence="2">
    <location>
        <begin position="156"/>
        <end position="267"/>
    </location>
</feature>
<sequence>MDTIPTEDLQARALANLRMNSGNSFVFIPKRKASGTPPAEGRQSVGSPEGEAGWASLRHQEHEAQLVPGADGVCAGGRSPLGVEQGGCPRPATALVDRAVRCQRPSSPPPSPLAATEAEPAQGFKVPSLAKNGRESGRPGLPVTFIDEVDSEDEVPQEAKLPCSGASAPPQYHPHPSGPGHLAELQHRTGNTFTVVPKRKPVALQANGEARPREAEEEGPGGLSEPPAALGPSLKKRYPTVHEIEVIGGYLALQKSCLTKAGSSRKKGCFVAWNPLPTRKSSSDSSRSFWRLAPSTRVWPWGQIPRPAPCDSHQQAHWAGGCTSPWNQGGGWQALLCWLLASRLIPLRVRVRVRPLLPPSLGFLGAVGGGDVPCVTEAPLPAGPRC</sequence>
<name>A0A8D0XK71_PIG</name>
<dbReference type="Ensembl" id="ENSSSCT00030078736.1">
    <property type="protein sequence ID" value="ENSSSCP00030036044.1"/>
    <property type="gene ID" value="ENSSSCG00030056474.1"/>
</dbReference>
<evidence type="ECO:0000313" key="4">
    <source>
        <dbReference type="Proteomes" id="UP000694570"/>
    </source>
</evidence>
<feature type="region of interest" description="Disordered" evidence="1">
    <location>
        <begin position="151"/>
        <end position="180"/>
    </location>
</feature>
<dbReference type="AlphaFoldDB" id="A0A8D0XK71"/>
<dbReference type="PANTHER" id="PTHR21685:SF1">
    <property type="entry name" value="TAPERIN"/>
    <property type="match status" value="1"/>
</dbReference>
<reference evidence="3" key="1">
    <citation type="submission" date="2025-08" db="UniProtKB">
        <authorList>
            <consortium name="Ensembl"/>
        </authorList>
    </citation>
    <scope>IDENTIFICATION</scope>
</reference>
<protein>
    <recommendedName>
        <fullName evidence="2">Phostensin/Taperin PP1-binding domain-containing protein</fullName>
    </recommendedName>
</protein>
<dbReference type="InterPro" id="IPR025907">
    <property type="entry name" value="Phostensin/Taperin_PP1-bd_dom"/>
</dbReference>
<proteinExistence type="predicted"/>
<feature type="region of interest" description="Disordered" evidence="1">
    <location>
        <begin position="200"/>
        <end position="234"/>
    </location>
</feature>
<dbReference type="GO" id="GO:0019902">
    <property type="term" value="F:phosphatase binding"/>
    <property type="evidence" value="ECO:0007669"/>
    <property type="project" value="InterPro"/>
</dbReference>
<evidence type="ECO:0000313" key="3">
    <source>
        <dbReference type="Ensembl" id="ENSSSCP00030036044.1"/>
    </source>
</evidence>
<feature type="region of interest" description="Disordered" evidence="1">
    <location>
        <begin position="102"/>
        <end position="121"/>
    </location>
</feature>
<feature type="region of interest" description="Disordered" evidence="1">
    <location>
        <begin position="28"/>
        <end position="71"/>
    </location>
</feature>
<evidence type="ECO:0000259" key="2">
    <source>
        <dbReference type="Pfam" id="PF13914"/>
    </source>
</evidence>
<organism evidence="3 4">
    <name type="scientific">Sus scrofa</name>
    <name type="common">Pig</name>
    <dbReference type="NCBI Taxonomy" id="9823"/>
    <lineage>
        <taxon>Eukaryota</taxon>
        <taxon>Metazoa</taxon>
        <taxon>Chordata</taxon>
        <taxon>Craniata</taxon>
        <taxon>Vertebrata</taxon>
        <taxon>Euteleostomi</taxon>
        <taxon>Mammalia</taxon>
        <taxon>Eutheria</taxon>
        <taxon>Laurasiatheria</taxon>
        <taxon>Artiodactyla</taxon>
        <taxon>Suina</taxon>
        <taxon>Suidae</taxon>
        <taxon>Sus</taxon>
    </lineage>
</organism>